<protein>
    <submittedName>
        <fullName evidence="1">DffC</fullName>
    </submittedName>
</protein>
<organism evidence="1">
    <name type="scientific">Yersinia pestis</name>
    <dbReference type="NCBI Taxonomy" id="632"/>
    <lineage>
        <taxon>Bacteria</taxon>
        <taxon>Pseudomonadati</taxon>
        <taxon>Pseudomonadota</taxon>
        <taxon>Gammaproteobacteria</taxon>
        <taxon>Enterobacterales</taxon>
        <taxon>Yersiniaceae</taxon>
        <taxon>Yersinia</taxon>
    </lineage>
</organism>
<name>Q93AB3_YERPE</name>
<gene>
    <name evidence="1" type="primary">dffC</name>
</gene>
<dbReference type="EMBL" id="AF426171">
    <property type="protein sequence ID" value="AAL27378.1"/>
    <property type="molecule type" value="Genomic_DNA"/>
</dbReference>
<reference evidence="1" key="1">
    <citation type="journal article" date="2002" name="Microbiology">
        <title>Genome plasticity in Yersinia pestis.</title>
        <authorList>
            <person name="Radnedge L."/>
            <person name="Agron P.G."/>
            <person name="Worsham P.L."/>
            <person name="Andersen G.L."/>
        </authorList>
    </citation>
    <scope>NUCLEOTIDE SEQUENCE</scope>
    <source>
        <strain evidence="1">Yokohama</strain>
    </source>
</reference>
<sequence length="172" mass="19335">MRHQFRFSLFQDVYRTLTTGKKSLAIRCQAEPSCRTLKQLQPETILKATDTFPNSRFSQSQFFCGSGETSLLSRGDKSSDTAKMICSSHNFPSDVSVLRGMPDCQIAARCFSQGQVQFPCISWNTLSGLGGYRDCCPALSHKITQNSAHIVESMSTEWRMKPGLSWIKKQSY</sequence>
<proteinExistence type="predicted"/>
<evidence type="ECO:0000313" key="1">
    <source>
        <dbReference type="EMBL" id="AAL27378.1"/>
    </source>
</evidence>
<accession>Q93AB3</accession>
<dbReference type="AlphaFoldDB" id="Q93AB3"/>